<dbReference type="InterPro" id="IPR012337">
    <property type="entry name" value="RNaseH-like_sf"/>
</dbReference>
<dbReference type="SMART" id="SM00195">
    <property type="entry name" value="DSPc"/>
    <property type="match status" value="1"/>
</dbReference>
<dbReference type="Pfam" id="PF22784">
    <property type="entry name" value="PTP-SAK"/>
    <property type="match status" value="1"/>
</dbReference>
<dbReference type="PANTHER" id="PTHR46289:SF14">
    <property type="entry name" value="DUF4371 DOMAIN-CONTAINING PROTEIN"/>
    <property type="match status" value="1"/>
</dbReference>
<keyword evidence="6" id="KW-0963">Cytoplasm</keyword>
<evidence type="ECO:0000256" key="13">
    <source>
        <dbReference type="ARBA" id="ARBA00068789"/>
    </source>
</evidence>
<evidence type="ECO:0000256" key="5">
    <source>
        <dbReference type="ARBA" id="ARBA00013081"/>
    </source>
</evidence>
<evidence type="ECO:0000256" key="6">
    <source>
        <dbReference type="ARBA" id="ARBA00022490"/>
    </source>
</evidence>
<evidence type="ECO:0000259" key="16">
    <source>
        <dbReference type="PROSITE" id="PS50056"/>
    </source>
</evidence>
<feature type="domain" description="Tyrosine specific protein phosphatases" evidence="16">
    <location>
        <begin position="760"/>
        <end position="825"/>
    </location>
</feature>
<dbReference type="Pfam" id="PF14291">
    <property type="entry name" value="DUF4371"/>
    <property type="match status" value="1"/>
</dbReference>
<dbReference type="AlphaFoldDB" id="A0A8S3T702"/>
<dbReference type="InterPro" id="IPR057023">
    <property type="entry name" value="PTP-SAK"/>
</dbReference>
<comment type="similarity">
    <text evidence="3">Belongs to the protein-tyrosine phosphatase family. Non-receptor class dual specificity subfamily.</text>
</comment>
<dbReference type="EMBL" id="CAJPWZ010002024">
    <property type="protein sequence ID" value="CAG2229323.1"/>
    <property type="molecule type" value="Genomic_DNA"/>
</dbReference>
<comment type="catalytic activity">
    <reaction evidence="11">
        <text>O-phospho-L-threonyl-[protein] + H2O = L-threonyl-[protein] + phosphate</text>
        <dbReference type="Rhea" id="RHEA:47004"/>
        <dbReference type="Rhea" id="RHEA-COMP:11060"/>
        <dbReference type="Rhea" id="RHEA-COMP:11605"/>
        <dbReference type="ChEBI" id="CHEBI:15377"/>
        <dbReference type="ChEBI" id="CHEBI:30013"/>
        <dbReference type="ChEBI" id="CHEBI:43474"/>
        <dbReference type="ChEBI" id="CHEBI:61977"/>
        <dbReference type="EC" id="3.1.3.16"/>
    </reaction>
</comment>
<dbReference type="InterPro" id="IPR020422">
    <property type="entry name" value="TYR_PHOSPHATASE_DUAL_dom"/>
</dbReference>
<evidence type="ECO:0000256" key="7">
    <source>
        <dbReference type="ARBA" id="ARBA00022801"/>
    </source>
</evidence>
<dbReference type="Proteomes" id="UP000683360">
    <property type="component" value="Unassembled WGS sequence"/>
</dbReference>
<keyword evidence="8" id="KW-0904">Protein phosphatase</keyword>
<evidence type="ECO:0000256" key="1">
    <source>
        <dbReference type="ARBA" id="ARBA00004123"/>
    </source>
</evidence>
<evidence type="ECO:0000313" key="17">
    <source>
        <dbReference type="EMBL" id="CAG2229323.1"/>
    </source>
</evidence>
<evidence type="ECO:0000259" key="15">
    <source>
        <dbReference type="PROSITE" id="PS50054"/>
    </source>
</evidence>
<dbReference type="OrthoDB" id="432447at2759"/>
<evidence type="ECO:0000256" key="4">
    <source>
        <dbReference type="ARBA" id="ARBA00013064"/>
    </source>
</evidence>
<evidence type="ECO:0000256" key="9">
    <source>
        <dbReference type="ARBA" id="ARBA00023242"/>
    </source>
</evidence>
<evidence type="ECO:0000256" key="14">
    <source>
        <dbReference type="ARBA" id="ARBA00081937"/>
    </source>
</evidence>
<dbReference type="InterPro" id="IPR003595">
    <property type="entry name" value="Tyr_Pase_cat"/>
</dbReference>
<dbReference type="InterPro" id="IPR016130">
    <property type="entry name" value="Tyr_Pase_AS"/>
</dbReference>
<dbReference type="GO" id="GO:0004725">
    <property type="term" value="F:protein tyrosine phosphatase activity"/>
    <property type="evidence" value="ECO:0007669"/>
    <property type="project" value="UniProtKB-EC"/>
</dbReference>
<feature type="domain" description="Tyrosine-protein phosphatase" evidence="15">
    <location>
        <begin position="692"/>
        <end position="839"/>
    </location>
</feature>
<evidence type="ECO:0000256" key="2">
    <source>
        <dbReference type="ARBA" id="ARBA00004514"/>
    </source>
</evidence>
<evidence type="ECO:0000256" key="12">
    <source>
        <dbReference type="ARBA" id="ARBA00053915"/>
    </source>
</evidence>
<dbReference type="InterPro" id="IPR025398">
    <property type="entry name" value="DUF4371"/>
</dbReference>
<dbReference type="PROSITE" id="PS50056">
    <property type="entry name" value="TYR_PHOSPHATASE_2"/>
    <property type="match status" value="1"/>
</dbReference>
<comment type="subcellular location">
    <subcellularLocation>
        <location evidence="2">Cytoplasm</location>
        <location evidence="2">Cytosol</location>
    </subcellularLocation>
    <subcellularLocation>
        <location evidence="1">Nucleus</location>
    </subcellularLocation>
</comment>
<dbReference type="GO" id="GO:0004722">
    <property type="term" value="F:protein serine/threonine phosphatase activity"/>
    <property type="evidence" value="ECO:0007669"/>
    <property type="project" value="UniProtKB-EC"/>
</dbReference>
<evidence type="ECO:0000256" key="11">
    <source>
        <dbReference type="ARBA" id="ARBA00048336"/>
    </source>
</evidence>
<evidence type="ECO:0000256" key="3">
    <source>
        <dbReference type="ARBA" id="ARBA00008601"/>
    </source>
</evidence>
<gene>
    <name evidence="17" type="ORF">MEDL_42224</name>
</gene>
<evidence type="ECO:0000256" key="10">
    <source>
        <dbReference type="ARBA" id="ARBA00047761"/>
    </source>
</evidence>
<comment type="catalytic activity">
    <reaction evidence="10">
        <text>O-phospho-L-seryl-[protein] + H2O = L-seryl-[protein] + phosphate</text>
        <dbReference type="Rhea" id="RHEA:20629"/>
        <dbReference type="Rhea" id="RHEA-COMP:9863"/>
        <dbReference type="Rhea" id="RHEA-COMP:11604"/>
        <dbReference type="ChEBI" id="CHEBI:15377"/>
        <dbReference type="ChEBI" id="CHEBI:29999"/>
        <dbReference type="ChEBI" id="CHEBI:43474"/>
        <dbReference type="ChEBI" id="CHEBI:83421"/>
        <dbReference type="EC" id="3.1.3.16"/>
    </reaction>
</comment>
<dbReference type="SMART" id="SM00597">
    <property type="entry name" value="ZnF_TTF"/>
    <property type="match status" value="1"/>
</dbReference>
<dbReference type="CDD" id="cd14504">
    <property type="entry name" value="DUSP23"/>
    <property type="match status" value="1"/>
</dbReference>
<dbReference type="GO" id="GO:0005634">
    <property type="term" value="C:nucleus"/>
    <property type="evidence" value="ECO:0007669"/>
    <property type="project" value="UniProtKB-SubCell"/>
</dbReference>
<keyword evidence="18" id="KW-1185">Reference proteome</keyword>
<dbReference type="InterPro" id="IPR052958">
    <property type="entry name" value="IFN-induced_PKR_regulator"/>
</dbReference>
<dbReference type="InterPro" id="IPR006580">
    <property type="entry name" value="Znf_TTF"/>
</dbReference>
<reference evidence="17" key="1">
    <citation type="submission" date="2021-03" db="EMBL/GenBank/DDBJ databases">
        <authorList>
            <person name="Bekaert M."/>
        </authorList>
    </citation>
    <scope>NUCLEOTIDE SEQUENCE</scope>
</reference>
<keyword evidence="9" id="KW-0539">Nucleus</keyword>
<organism evidence="17 18">
    <name type="scientific">Mytilus edulis</name>
    <name type="common">Blue mussel</name>
    <dbReference type="NCBI Taxonomy" id="6550"/>
    <lineage>
        <taxon>Eukaryota</taxon>
        <taxon>Metazoa</taxon>
        <taxon>Spiralia</taxon>
        <taxon>Lophotrochozoa</taxon>
        <taxon>Mollusca</taxon>
        <taxon>Bivalvia</taxon>
        <taxon>Autobranchia</taxon>
        <taxon>Pteriomorphia</taxon>
        <taxon>Mytilida</taxon>
        <taxon>Mytiloidea</taxon>
        <taxon>Mytilidae</taxon>
        <taxon>Mytilinae</taxon>
        <taxon>Mytilus</taxon>
    </lineage>
</organism>
<dbReference type="SMART" id="SM00404">
    <property type="entry name" value="PTPc_motif"/>
    <property type="match status" value="1"/>
</dbReference>
<evidence type="ECO:0000256" key="8">
    <source>
        <dbReference type="ARBA" id="ARBA00022912"/>
    </source>
</evidence>
<comment type="caution">
    <text evidence="17">The sequence shown here is derived from an EMBL/GenBank/DDBJ whole genome shotgun (WGS) entry which is preliminary data.</text>
</comment>
<dbReference type="SUPFAM" id="SSF53098">
    <property type="entry name" value="Ribonuclease H-like"/>
    <property type="match status" value="1"/>
</dbReference>
<dbReference type="SUPFAM" id="SSF52799">
    <property type="entry name" value="(Phosphotyrosine protein) phosphatases II"/>
    <property type="match status" value="1"/>
</dbReference>
<dbReference type="PROSITE" id="PS50054">
    <property type="entry name" value="TYR_PHOSPHATASE_DUAL"/>
    <property type="match status" value="1"/>
</dbReference>
<evidence type="ECO:0000313" key="18">
    <source>
        <dbReference type="Proteomes" id="UP000683360"/>
    </source>
</evidence>
<dbReference type="EC" id="3.1.3.48" evidence="4"/>
<dbReference type="Gene3D" id="3.90.190.10">
    <property type="entry name" value="Protein tyrosine phosphatase superfamily"/>
    <property type="match status" value="1"/>
</dbReference>
<sequence>MEKVTEIGLSFDPFVIKKQSFSENEKLKILSTPSSSDVKTFPTTKGRKYSKDWEKTYPWLRYSVEEDAAYCAYCLVFGDGHGDGLFGMIGFRDWKNASGDKRGSLRIHENSKLHSAAKEKADNLIMVSNESKPDICSSISKAYENKIVRNRQILLAIIDVIVSLGQRNIALRGNWDKELKKEDGNFQYFVEWVAKFDEILRHHLQSQGPHYLSPKVQNELIYCCETEIREKIVNDCKQAEFYSICADETTDVSVKEQLSLCIRYVDRIKSEVREEFMGFVELTKTDAENIAGNILTYLDKWGLEIEKLRGQGYDGASVMSGHVNGVQTRIRRTSPRAYYVHCRSHNLNLVVTQSCKVVHPIRNIMDNVVQLTWFICASANRKNILKEEMFTESDLMDKIMEINEEDDSSGKLLQEAMHKKSIQPLSETRWTARVDALSAIITNYEKLHNAVNKIEEKSSGDSKSKAGGHRRLMEDPEFIMALVVGQYVLAFLKPLTLSLQKVDCDMVVAFDEARNLLRTLKSIRSEEAFSKLFERARVLADVVEIILQPRRRVGRQIHRDNPNVDSAEQLWRVSIFYAFLDHVCTELERRFPQEQRQLMMGQYLLPGKFDYLTDECIDEIKEAYNPDLPDIENWQQEILRWKTKFADKESVPNSLQQALVYAHQDFYPNIRRVLVLLLTLPGEMDYLQEPPNFSWVVDGKLCAMGLPRSKEHIQYLLDNNVTYLISLTYYSQPPVTDFKDMNHLHCKVEEFEPPSLDQIKESIDFINTAYEHGKAVGIHCQHGIGRTGTVVACYFVEKHNMTAAEAIIHIRSLRRWSIETIEQEQTVYQYDKRKRIEQNK</sequence>
<dbReference type="InterPro" id="IPR029021">
    <property type="entry name" value="Prot-tyrosine_phosphatase-like"/>
</dbReference>
<keyword evidence="7" id="KW-0378">Hydrolase</keyword>
<dbReference type="PANTHER" id="PTHR46289">
    <property type="entry name" value="52 KDA REPRESSOR OF THE INHIBITOR OF THE PROTEIN KINASE-LIKE PROTEIN-RELATED"/>
    <property type="match status" value="1"/>
</dbReference>
<dbReference type="GO" id="GO:0005829">
    <property type="term" value="C:cytosol"/>
    <property type="evidence" value="ECO:0007669"/>
    <property type="project" value="UniProtKB-SubCell"/>
</dbReference>
<protein>
    <recommendedName>
        <fullName evidence="13">Dual specificity protein phosphatase 23</fullName>
        <ecNumber evidence="5">3.1.3.16</ecNumber>
        <ecNumber evidence="4">3.1.3.48</ecNumber>
    </recommendedName>
    <alternativeName>
        <fullName evidence="14">Low molecular mass dual specificity phosphatase 3</fullName>
    </alternativeName>
</protein>
<accession>A0A8S3T702</accession>
<dbReference type="FunFam" id="3.90.190.10:FF:000063">
    <property type="entry name" value="Dual specificity phosphatase 23"/>
    <property type="match status" value="1"/>
</dbReference>
<comment type="function">
    <text evidence="12">Protein phosphatase that mediates dephosphorylation of proteins phosphorylated on Tyr and Ser/Thr residues. In vitro, it can dephosphorylate p44-ERK1 (MAPK3) but not p54 SAPK-beta (MAPK10) in vitro. Able to enhance activation of JNK and p38 (MAPK14).</text>
</comment>
<name>A0A8S3T702_MYTED</name>
<dbReference type="EC" id="3.1.3.16" evidence="5"/>
<dbReference type="InterPro" id="IPR000387">
    <property type="entry name" value="Tyr_Pase_dom"/>
</dbReference>
<proteinExistence type="inferred from homology"/>
<dbReference type="PROSITE" id="PS00383">
    <property type="entry name" value="TYR_PHOSPHATASE_1"/>
    <property type="match status" value="1"/>
</dbReference>